<evidence type="ECO:0000259" key="8">
    <source>
        <dbReference type="Pfam" id="PF07492"/>
    </source>
</evidence>
<dbReference type="Pfam" id="PF01204">
    <property type="entry name" value="Trehalase"/>
    <property type="match status" value="1"/>
</dbReference>
<evidence type="ECO:0000313" key="10">
    <source>
        <dbReference type="Proteomes" id="UP000277580"/>
    </source>
</evidence>
<protein>
    <recommendedName>
        <fullName evidence="6">Trehalase</fullName>
        <ecNumber evidence="6">3.2.1.28</ecNumber>
    </recommendedName>
    <alternativeName>
        <fullName evidence="6">Alpha-trehalose glucohydrolase</fullName>
    </alternativeName>
</protein>
<gene>
    <name evidence="9" type="ORF">P167DRAFT_569642</name>
</gene>
<dbReference type="STRING" id="1392247.A0A3N4L5U7"/>
<dbReference type="PRINTS" id="PR00744">
    <property type="entry name" value="GLHYDRLASE37"/>
</dbReference>
<dbReference type="GO" id="GO:0005737">
    <property type="term" value="C:cytoplasm"/>
    <property type="evidence" value="ECO:0007669"/>
    <property type="project" value="InterPro"/>
</dbReference>
<feature type="domain" description="Neutral trehalase Ca2+ binding" evidence="8">
    <location>
        <begin position="96"/>
        <end position="123"/>
    </location>
</feature>
<dbReference type="FunCoup" id="A0A3N4L5U7">
    <property type="interactions" value="305"/>
</dbReference>
<keyword evidence="5 6" id="KW-0326">Glycosidase</keyword>
<evidence type="ECO:0000256" key="1">
    <source>
        <dbReference type="ARBA" id="ARBA00001576"/>
    </source>
</evidence>
<dbReference type="EMBL" id="ML119106">
    <property type="protein sequence ID" value="RPB17158.1"/>
    <property type="molecule type" value="Genomic_DNA"/>
</dbReference>
<evidence type="ECO:0000256" key="4">
    <source>
        <dbReference type="ARBA" id="ARBA00022801"/>
    </source>
</evidence>
<dbReference type="GO" id="GO:0005993">
    <property type="term" value="P:trehalose catabolic process"/>
    <property type="evidence" value="ECO:0007669"/>
    <property type="project" value="InterPro"/>
</dbReference>
<evidence type="ECO:0000256" key="7">
    <source>
        <dbReference type="SAM" id="MobiDB-lite"/>
    </source>
</evidence>
<dbReference type="FunFam" id="1.50.10.10:FF:000026">
    <property type="entry name" value="Trehalase"/>
    <property type="match status" value="1"/>
</dbReference>
<evidence type="ECO:0000256" key="3">
    <source>
        <dbReference type="ARBA" id="ARBA00005615"/>
    </source>
</evidence>
<comment type="catalytic activity">
    <reaction evidence="1 6">
        <text>alpha,alpha-trehalose + H2O = alpha-D-glucose + beta-D-glucose</text>
        <dbReference type="Rhea" id="RHEA:32675"/>
        <dbReference type="ChEBI" id="CHEBI:15377"/>
        <dbReference type="ChEBI" id="CHEBI:15903"/>
        <dbReference type="ChEBI" id="CHEBI:16551"/>
        <dbReference type="ChEBI" id="CHEBI:17925"/>
        <dbReference type="EC" id="3.2.1.28"/>
    </reaction>
</comment>
<dbReference type="PROSITE" id="PS00927">
    <property type="entry name" value="TREHALASE_1"/>
    <property type="match status" value="1"/>
</dbReference>
<feature type="region of interest" description="Disordered" evidence="7">
    <location>
        <begin position="1"/>
        <end position="26"/>
    </location>
</feature>
<dbReference type="Gene3D" id="1.50.10.10">
    <property type="match status" value="1"/>
</dbReference>
<dbReference type="InterPro" id="IPR018232">
    <property type="entry name" value="Glyco_hydro_37_CS"/>
</dbReference>
<keyword evidence="10" id="KW-1185">Reference proteome</keyword>
<dbReference type="InterPro" id="IPR012341">
    <property type="entry name" value="6hp_glycosidase-like_sf"/>
</dbReference>
<dbReference type="EC" id="3.2.1.28" evidence="6"/>
<feature type="compositionally biased region" description="Basic and acidic residues" evidence="7">
    <location>
        <begin position="12"/>
        <end position="22"/>
    </location>
</feature>
<dbReference type="PANTHER" id="PTHR23403:SF6">
    <property type="entry name" value="CYTOSOLIC NEUTRAL TREHALASE-RELATED"/>
    <property type="match status" value="1"/>
</dbReference>
<evidence type="ECO:0000256" key="2">
    <source>
        <dbReference type="ARBA" id="ARBA00004921"/>
    </source>
</evidence>
<dbReference type="GO" id="GO:0005509">
    <property type="term" value="F:calcium ion binding"/>
    <property type="evidence" value="ECO:0007669"/>
    <property type="project" value="InterPro"/>
</dbReference>
<dbReference type="PANTHER" id="PTHR23403">
    <property type="entry name" value="TREHALASE"/>
    <property type="match status" value="1"/>
</dbReference>
<dbReference type="GO" id="GO:0004555">
    <property type="term" value="F:alpha,alpha-trehalase activity"/>
    <property type="evidence" value="ECO:0007669"/>
    <property type="project" value="UniProtKB-EC"/>
</dbReference>
<proteinExistence type="inferred from homology"/>
<dbReference type="OrthoDB" id="3542292at2759"/>
<reference evidence="9 10" key="1">
    <citation type="journal article" date="2018" name="Nat. Ecol. Evol.">
        <title>Pezizomycetes genomes reveal the molecular basis of ectomycorrhizal truffle lifestyle.</title>
        <authorList>
            <person name="Murat C."/>
            <person name="Payen T."/>
            <person name="Noel B."/>
            <person name="Kuo A."/>
            <person name="Morin E."/>
            <person name="Chen J."/>
            <person name="Kohler A."/>
            <person name="Krizsan K."/>
            <person name="Balestrini R."/>
            <person name="Da Silva C."/>
            <person name="Montanini B."/>
            <person name="Hainaut M."/>
            <person name="Levati E."/>
            <person name="Barry K.W."/>
            <person name="Belfiori B."/>
            <person name="Cichocki N."/>
            <person name="Clum A."/>
            <person name="Dockter R.B."/>
            <person name="Fauchery L."/>
            <person name="Guy J."/>
            <person name="Iotti M."/>
            <person name="Le Tacon F."/>
            <person name="Lindquist E.A."/>
            <person name="Lipzen A."/>
            <person name="Malagnac F."/>
            <person name="Mello A."/>
            <person name="Molinier V."/>
            <person name="Miyauchi S."/>
            <person name="Poulain J."/>
            <person name="Riccioni C."/>
            <person name="Rubini A."/>
            <person name="Sitrit Y."/>
            <person name="Splivallo R."/>
            <person name="Traeger S."/>
            <person name="Wang M."/>
            <person name="Zifcakova L."/>
            <person name="Wipf D."/>
            <person name="Zambonelli A."/>
            <person name="Paolocci F."/>
            <person name="Nowrousian M."/>
            <person name="Ottonello S."/>
            <person name="Baldrian P."/>
            <person name="Spatafora J.W."/>
            <person name="Henrissat B."/>
            <person name="Nagy L.G."/>
            <person name="Aury J.M."/>
            <person name="Wincker P."/>
            <person name="Grigoriev I.V."/>
            <person name="Bonfante P."/>
            <person name="Martin F.M."/>
        </authorList>
    </citation>
    <scope>NUCLEOTIDE SEQUENCE [LARGE SCALE GENOMIC DNA]</scope>
    <source>
        <strain evidence="9 10">CCBAS932</strain>
    </source>
</reference>
<dbReference type="Proteomes" id="UP000277580">
    <property type="component" value="Unassembled WGS sequence"/>
</dbReference>
<dbReference type="InParanoid" id="A0A3N4L5U7"/>
<dbReference type="InterPro" id="IPR001661">
    <property type="entry name" value="Glyco_hydro_37"/>
</dbReference>
<dbReference type="SUPFAM" id="SSF48208">
    <property type="entry name" value="Six-hairpin glycosidases"/>
    <property type="match status" value="1"/>
</dbReference>
<dbReference type="InterPro" id="IPR008928">
    <property type="entry name" value="6-hairpin_glycosidase_sf"/>
</dbReference>
<dbReference type="Pfam" id="PF07492">
    <property type="entry name" value="Trehalase_Ca-bi"/>
    <property type="match status" value="1"/>
</dbReference>
<accession>A0A3N4L5U7</accession>
<dbReference type="PROSITE" id="PS00928">
    <property type="entry name" value="TREHALASE_2"/>
    <property type="match status" value="1"/>
</dbReference>
<sequence length="771" mass="87469">MSTVSGSGTGKDWPKHHDDNHDPFSAPHIYYGEQNLNAIGGRPRTLSATYDKHTLAPTSGGLALPLSKPVRRSSADDYNAHNPRKFLINVESTYRSLLASEDTDGNFQITIEDGGPKVLSLGTANSNGYNHSQVRGTYMLSNLLQELTLAIDYGRKHIVLDEARLNENPVARLRRLIKHSFWDGLTRRIDASVIDIVAKDPKAERMKDPRPRIYVPRGAPDQLKYYQRIAKEQPELDLDVVELPEQITAEYTKSINDKPGLLALAMEKYVDDDGKEQMRGWPFVVPGGRFNELYGWDSYMIALGLLIDDRTDLAKAMVVNFCFEIEHYGKILNANRSYYLSRSQPPFLTDMTLRVFKKIQHLEGSTEFLKTSTLAAIKEYFTVWVSEPRLDPISGLSRYRPDGLGVPPETEPSHFDSHLGPYAKKHGMSIEDFIVAYNDGVIKEPALDEYFLHDRAVRESGHDTSYRLEGVCANLATIDLNSLLYKYETDIAKVIETYFGGRLVIPQEFSAKGHPDLQTGSVHTSGAWERRAKRRKMLIDRYLWNEEKCMYFDYDTVAKKQIKYESATTFWAMWAGVSSPKQATKMVETAMKLFEEHGGLVSGTEKSRGRIGLDRPNRQWDYPYGWAPQQILAWVGLERYGYKEEAERLAYRWLYMITKAFVDYNGVVVEKYDVTRPIDPHRVDAEYGNQGLDFRGVAREGFGWVNASYQLGLTIINSHMRRALGACVAPSDFFSATDSERELLLLKWGASPPDTPEESPAEPLFFGSPPK</sequence>
<comment type="similarity">
    <text evidence="3 6">Belongs to the glycosyl hydrolase 37 family.</text>
</comment>
<organism evidence="9 10">
    <name type="scientific">Morchella conica CCBAS932</name>
    <dbReference type="NCBI Taxonomy" id="1392247"/>
    <lineage>
        <taxon>Eukaryota</taxon>
        <taxon>Fungi</taxon>
        <taxon>Dikarya</taxon>
        <taxon>Ascomycota</taxon>
        <taxon>Pezizomycotina</taxon>
        <taxon>Pezizomycetes</taxon>
        <taxon>Pezizales</taxon>
        <taxon>Morchellaceae</taxon>
        <taxon>Morchella</taxon>
    </lineage>
</organism>
<comment type="pathway">
    <text evidence="2">Carbohydrate degradation.</text>
</comment>
<evidence type="ECO:0000256" key="6">
    <source>
        <dbReference type="RuleBase" id="RU361180"/>
    </source>
</evidence>
<name>A0A3N4L5U7_9PEZI</name>
<keyword evidence="4 6" id="KW-0378">Hydrolase</keyword>
<evidence type="ECO:0000313" key="9">
    <source>
        <dbReference type="EMBL" id="RPB17158.1"/>
    </source>
</evidence>
<evidence type="ECO:0000256" key="5">
    <source>
        <dbReference type="ARBA" id="ARBA00023295"/>
    </source>
</evidence>
<dbReference type="AlphaFoldDB" id="A0A3N4L5U7"/>
<feature type="region of interest" description="Disordered" evidence="7">
    <location>
        <begin position="749"/>
        <end position="771"/>
    </location>
</feature>
<dbReference type="InterPro" id="IPR011120">
    <property type="entry name" value="Trehalase_Ca-bd"/>
</dbReference>